<protein>
    <recommendedName>
        <fullName evidence="3">Initiator Replication protein</fullName>
    </recommendedName>
</protein>
<keyword evidence="2" id="KW-1185">Reference proteome</keyword>
<name>A0A1M4W3U9_9FIRM</name>
<organism evidence="1 2">
    <name type="scientific">Schwartzia succinivorans DSM 10502</name>
    <dbReference type="NCBI Taxonomy" id="1123243"/>
    <lineage>
        <taxon>Bacteria</taxon>
        <taxon>Bacillati</taxon>
        <taxon>Bacillota</taxon>
        <taxon>Negativicutes</taxon>
        <taxon>Selenomonadales</taxon>
        <taxon>Selenomonadaceae</taxon>
        <taxon>Schwartzia</taxon>
    </lineage>
</organism>
<proteinExistence type="predicted"/>
<gene>
    <name evidence="1" type="ORF">SAMN02745190_01080</name>
</gene>
<reference evidence="1 2" key="1">
    <citation type="submission" date="2016-11" db="EMBL/GenBank/DDBJ databases">
        <authorList>
            <person name="Jaros S."/>
            <person name="Januszkiewicz K."/>
            <person name="Wedrychowicz H."/>
        </authorList>
    </citation>
    <scope>NUCLEOTIDE SEQUENCE [LARGE SCALE GENOMIC DNA]</scope>
    <source>
        <strain evidence="1 2">DSM 10502</strain>
    </source>
</reference>
<accession>A0A1M4W3U9</accession>
<dbReference type="EMBL" id="FQUG01000004">
    <property type="protein sequence ID" value="SHE75622.1"/>
    <property type="molecule type" value="Genomic_DNA"/>
</dbReference>
<evidence type="ECO:0000313" key="2">
    <source>
        <dbReference type="Proteomes" id="UP000184404"/>
    </source>
</evidence>
<sequence length="325" mass="37830">MAKKNNFKMQNSNVNKNLTSTDTRVKISGTHGGIYTKVKLIFEEDLKKKKEQKIIKSDEPWNPSAVVSKRLTPTDMRIFQAVCTLIKEKKDDNYSFSANEILLKSGLGRGERNLLKLDATMRKLSTTFICLNICDEYARREETGKDYSLIKPYFFNDTFIIRTQMIQLTTGFRTWRGEQKIRYKIDKVPILMRYNEIWNTFINVPVKLLKSNCANDVQIAIADYLIQRIGGIKKGKMQDTITMIDLQKKVEEMASEKITKAHYDRFVKRVFDFLELAKKEKEIIDYTPIKLKKKLFSIKLIVNKQSQKEKDNKKIAAIESGDLKL</sequence>
<dbReference type="Proteomes" id="UP000184404">
    <property type="component" value="Unassembled WGS sequence"/>
</dbReference>
<evidence type="ECO:0008006" key="3">
    <source>
        <dbReference type="Google" id="ProtNLM"/>
    </source>
</evidence>
<dbReference type="AlphaFoldDB" id="A0A1M4W3U9"/>
<evidence type="ECO:0000313" key="1">
    <source>
        <dbReference type="EMBL" id="SHE75622.1"/>
    </source>
</evidence>
<dbReference type="RefSeq" id="WP_072935172.1">
    <property type="nucleotide sequence ID" value="NZ_FQUG01000004.1"/>
</dbReference>